<accession>A0A919US22</accession>
<dbReference type="AlphaFoldDB" id="A0A919US22"/>
<evidence type="ECO:0000313" key="1">
    <source>
        <dbReference type="EMBL" id="GIH26045.1"/>
    </source>
</evidence>
<reference evidence="1" key="1">
    <citation type="submission" date="2021-01" db="EMBL/GenBank/DDBJ databases">
        <title>Whole genome shotgun sequence of Acrocarpospora phusangensis NBRC 108782.</title>
        <authorList>
            <person name="Komaki H."/>
            <person name="Tamura T."/>
        </authorList>
    </citation>
    <scope>NUCLEOTIDE SEQUENCE</scope>
    <source>
        <strain evidence="1">NBRC 108782</strain>
    </source>
</reference>
<dbReference type="Proteomes" id="UP000640052">
    <property type="component" value="Unassembled WGS sequence"/>
</dbReference>
<name>A0A919US22_9ACTN</name>
<evidence type="ECO:0000313" key="2">
    <source>
        <dbReference type="Proteomes" id="UP000640052"/>
    </source>
</evidence>
<keyword evidence="2" id="KW-1185">Reference proteome</keyword>
<proteinExistence type="predicted"/>
<protein>
    <submittedName>
        <fullName evidence="1">Uncharacterized protein</fullName>
    </submittedName>
</protein>
<gene>
    <name evidence="1" type="ORF">Aph01nite_43550</name>
</gene>
<dbReference type="RefSeq" id="WP_204042737.1">
    <property type="nucleotide sequence ID" value="NZ_BOOA01000035.1"/>
</dbReference>
<dbReference type="EMBL" id="BOOA01000035">
    <property type="protein sequence ID" value="GIH26045.1"/>
    <property type="molecule type" value="Genomic_DNA"/>
</dbReference>
<organism evidence="1 2">
    <name type="scientific">Acrocarpospora phusangensis</name>
    <dbReference type="NCBI Taxonomy" id="1070424"/>
    <lineage>
        <taxon>Bacteria</taxon>
        <taxon>Bacillati</taxon>
        <taxon>Actinomycetota</taxon>
        <taxon>Actinomycetes</taxon>
        <taxon>Streptosporangiales</taxon>
        <taxon>Streptosporangiaceae</taxon>
        <taxon>Acrocarpospora</taxon>
    </lineage>
</organism>
<comment type="caution">
    <text evidence="1">The sequence shown here is derived from an EMBL/GenBank/DDBJ whole genome shotgun (WGS) entry which is preliminary data.</text>
</comment>
<sequence>MRDDDVVTVVQDRFRLHAAAVEPQPITSVMRLQVLALPDGRFVLVVTGGALSTDDHDTLAGLAETLGAAELVVLTQPIEVG</sequence>